<proteinExistence type="predicted"/>
<dbReference type="AlphaFoldDB" id="A0AA36FDE6"/>
<dbReference type="EMBL" id="OX597830">
    <property type="protein sequence ID" value="CAI9734976.1"/>
    <property type="molecule type" value="Genomic_DNA"/>
</dbReference>
<sequence>MLSKAQSKCEDIEEHYIKIFVFRKETSLVDVHVEQGKIFEKVRRKCWLSRTSGGCGKVSCGKVSCGGGSGGSDDDQFLKLFNYFNITLYSIKDYTDIHVHEDVPHTI</sequence>
<protein>
    <submittedName>
        <fullName evidence="1">Uncharacterized protein</fullName>
    </submittedName>
</protein>
<evidence type="ECO:0000313" key="1">
    <source>
        <dbReference type="EMBL" id="CAI9734976.1"/>
    </source>
</evidence>
<evidence type="ECO:0000313" key="2">
    <source>
        <dbReference type="Proteomes" id="UP001162480"/>
    </source>
</evidence>
<keyword evidence="2" id="KW-1185">Reference proteome</keyword>
<name>A0AA36FDE6_OCTVU</name>
<accession>A0AA36FDE6</accession>
<reference evidence="1" key="1">
    <citation type="submission" date="2023-08" db="EMBL/GenBank/DDBJ databases">
        <authorList>
            <person name="Alioto T."/>
            <person name="Alioto T."/>
            <person name="Gomez Garrido J."/>
        </authorList>
    </citation>
    <scope>NUCLEOTIDE SEQUENCE</scope>
</reference>
<organism evidence="1 2">
    <name type="scientific">Octopus vulgaris</name>
    <name type="common">Common octopus</name>
    <dbReference type="NCBI Taxonomy" id="6645"/>
    <lineage>
        <taxon>Eukaryota</taxon>
        <taxon>Metazoa</taxon>
        <taxon>Spiralia</taxon>
        <taxon>Lophotrochozoa</taxon>
        <taxon>Mollusca</taxon>
        <taxon>Cephalopoda</taxon>
        <taxon>Coleoidea</taxon>
        <taxon>Octopodiformes</taxon>
        <taxon>Octopoda</taxon>
        <taxon>Incirrata</taxon>
        <taxon>Octopodidae</taxon>
        <taxon>Octopus</taxon>
    </lineage>
</organism>
<dbReference type="Proteomes" id="UP001162480">
    <property type="component" value="Chromosome 17"/>
</dbReference>
<gene>
    <name evidence="1" type="ORF">OCTVUL_1B013725</name>
</gene>